<gene>
    <name evidence="9" type="ORF">A3G33_06085</name>
</gene>
<proteinExistence type="predicted"/>
<dbReference type="Proteomes" id="UP000178187">
    <property type="component" value="Unassembled WGS sequence"/>
</dbReference>
<accession>A0A1G1KR25</accession>
<dbReference type="SUPFAM" id="SSF53474">
    <property type="entry name" value="alpha/beta-Hydrolases"/>
    <property type="match status" value="1"/>
</dbReference>
<keyword evidence="2" id="KW-0964">Secreted</keyword>
<protein>
    <recommendedName>
        <fullName evidence="8">Dienelactone hydrolase domain-containing protein</fullName>
    </recommendedName>
</protein>
<dbReference type="InterPro" id="IPR043595">
    <property type="entry name" value="FaeB/C/D"/>
</dbReference>
<feature type="domain" description="Dienelactone hydrolase" evidence="8">
    <location>
        <begin position="81"/>
        <end position="238"/>
    </location>
</feature>
<dbReference type="AlphaFoldDB" id="A0A1G1KR25"/>
<evidence type="ECO:0000256" key="1">
    <source>
        <dbReference type="ARBA" id="ARBA00004613"/>
    </source>
</evidence>
<reference evidence="9 10" key="1">
    <citation type="journal article" date="2016" name="Nat. Commun.">
        <title>Thousands of microbial genomes shed light on interconnected biogeochemical processes in an aquifer system.</title>
        <authorList>
            <person name="Anantharaman K."/>
            <person name="Brown C.T."/>
            <person name="Hug L.A."/>
            <person name="Sharon I."/>
            <person name="Castelle C.J."/>
            <person name="Probst A.J."/>
            <person name="Thomas B.C."/>
            <person name="Singh A."/>
            <person name="Wilkins M.J."/>
            <person name="Karaoz U."/>
            <person name="Brodie E.L."/>
            <person name="Williams K.H."/>
            <person name="Hubbard S.S."/>
            <person name="Banfield J.F."/>
        </authorList>
    </citation>
    <scope>NUCLEOTIDE SEQUENCE [LARGE SCALE GENOMIC DNA]</scope>
</reference>
<keyword evidence="6" id="KW-0119">Carbohydrate metabolism</keyword>
<dbReference type="PANTHER" id="PTHR38050">
    <property type="match status" value="1"/>
</dbReference>
<evidence type="ECO:0000256" key="3">
    <source>
        <dbReference type="ARBA" id="ARBA00022651"/>
    </source>
</evidence>
<evidence type="ECO:0000256" key="4">
    <source>
        <dbReference type="ARBA" id="ARBA00022729"/>
    </source>
</evidence>
<keyword evidence="5" id="KW-0378">Hydrolase</keyword>
<dbReference type="EMBL" id="MHFR01000064">
    <property type="protein sequence ID" value="OGW95353.1"/>
    <property type="molecule type" value="Genomic_DNA"/>
</dbReference>
<dbReference type="Pfam" id="PF01738">
    <property type="entry name" value="DLH"/>
    <property type="match status" value="1"/>
</dbReference>
<keyword evidence="7" id="KW-0624">Polysaccharide degradation</keyword>
<comment type="subcellular location">
    <subcellularLocation>
        <location evidence="1">Secreted</location>
    </subcellularLocation>
</comment>
<dbReference type="PANTHER" id="PTHR38050:SF2">
    <property type="entry name" value="FERULOYL ESTERASE C-RELATED"/>
    <property type="match status" value="1"/>
</dbReference>
<sequence length="330" mass="36657">MWKKEHKRTIVGQLFEKKPIYFLFFLLIICSITKQAEGFGSFRLFPFRGFSKSTEHISVNGIDRKYILHVPAKRKMPSGGFPVVFVFHGGRGSAVSAELMSKMHLLGRDQGFIVVYPEGLYKSWNTDIISVAASEKHVDDVAFFNQLLDRLIAQYKINADKIYICGISNGGHISYYLAEKAGGRIAAFGVVASGLSSEQSYLPAVPKPVMVIHGTEDKHIPYDGGQGVRDRYLAAEKTIQHLIKVNQATAEVLPYQPYPGFQSLPEVNAFYYPGGERGKDVVFIRVNGGGHTWPGGGGYMDKVMGPTSRAISANQALWEFFKSHSRKKGL</sequence>
<evidence type="ECO:0000259" key="8">
    <source>
        <dbReference type="Pfam" id="PF01738"/>
    </source>
</evidence>
<dbReference type="Gene3D" id="3.40.50.1820">
    <property type="entry name" value="alpha/beta hydrolase"/>
    <property type="match status" value="1"/>
</dbReference>
<name>A0A1G1KR25_9BACT</name>
<keyword evidence="3" id="KW-0858">Xylan degradation</keyword>
<comment type="caution">
    <text evidence="9">The sequence shown here is derived from an EMBL/GenBank/DDBJ whole genome shotgun (WGS) entry which is preliminary data.</text>
</comment>
<evidence type="ECO:0000256" key="5">
    <source>
        <dbReference type="ARBA" id="ARBA00022801"/>
    </source>
</evidence>
<dbReference type="GO" id="GO:0030600">
    <property type="term" value="F:feruloyl esterase activity"/>
    <property type="evidence" value="ECO:0007669"/>
    <property type="project" value="InterPro"/>
</dbReference>
<evidence type="ECO:0000256" key="6">
    <source>
        <dbReference type="ARBA" id="ARBA00023277"/>
    </source>
</evidence>
<evidence type="ECO:0000256" key="2">
    <source>
        <dbReference type="ARBA" id="ARBA00022525"/>
    </source>
</evidence>
<organism evidence="9 10">
    <name type="scientific">Candidatus Danuiimicrobium aquiferis</name>
    <dbReference type="NCBI Taxonomy" id="1801832"/>
    <lineage>
        <taxon>Bacteria</taxon>
        <taxon>Pseudomonadati</taxon>
        <taxon>Candidatus Omnitrophota</taxon>
        <taxon>Candidatus Danuiimicrobium</taxon>
    </lineage>
</organism>
<evidence type="ECO:0000256" key="7">
    <source>
        <dbReference type="ARBA" id="ARBA00023326"/>
    </source>
</evidence>
<keyword evidence="4" id="KW-0732">Signal</keyword>
<dbReference type="GO" id="GO:0005576">
    <property type="term" value="C:extracellular region"/>
    <property type="evidence" value="ECO:0007669"/>
    <property type="project" value="UniProtKB-SubCell"/>
</dbReference>
<dbReference type="InterPro" id="IPR029058">
    <property type="entry name" value="AB_hydrolase_fold"/>
</dbReference>
<evidence type="ECO:0000313" key="10">
    <source>
        <dbReference type="Proteomes" id="UP000178187"/>
    </source>
</evidence>
<dbReference type="InterPro" id="IPR002925">
    <property type="entry name" value="Dienelactn_hydro"/>
</dbReference>
<dbReference type="GO" id="GO:0045493">
    <property type="term" value="P:xylan catabolic process"/>
    <property type="evidence" value="ECO:0007669"/>
    <property type="project" value="UniProtKB-KW"/>
</dbReference>
<evidence type="ECO:0000313" key="9">
    <source>
        <dbReference type="EMBL" id="OGW95353.1"/>
    </source>
</evidence>